<dbReference type="Proteomes" id="UP001232245">
    <property type="component" value="Unassembled WGS sequence"/>
</dbReference>
<proteinExistence type="predicted"/>
<comment type="caution">
    <text evidence="1">The sequence shown here is derived from an EMBL/GenBank/DDBJ whole genome shotgun (WGS) entry which is preliminary data.</text>
</comment>
<organism evidence="1 2">
    <name type="scientific">Metabacillus niabensis</name>
    <dbReference type="NCBI Taxonomy" id="324854"/>
    <lineage>
        <taxon>Bacteria</taxon>
        <taxon>Bacillati</taxon>
        <taxon>Bacillota</taxon>
        <taxon>Bacilli</taxon>
        <taxon>Bacillales</taxon>
        <taxon>Bacillaceae</taxon>
        <taxon>Metabacillus</taxon>
    </lineage>
</organism>
<keyword evidence="1" id="KW-0946">Virion</keyword>
<sequence>MKGPQEQQQPAFTRVKSYQPFHSRFDPCPPIGLKYYSTPPHLYMGFQPPNLPQFSPQEALRKGTLWPALYDPYKNPYKGKKGVK</sequence>
<protein>
    <submittedName>
        <fullName evidence="1">Spore coat protein JA</fullName>
    </submittedName>
</protein>
<dbReference type="InterPro" id="IPR020256">
    <property type="entry name" value="Spore_coat_CotJA"/>
</dbReference>
<accession>A0ABT9Z3G3</accession>
<evidence type="ECO:0000313" key="2">
    <source>
        <dbReference type="Proteomes" id="UP001232245"/>
    </source>
</evidence>
<keyword evidence="2" id="KW-1185">Reference proteome</keyword>
<dbReference type="RefSeq" id="WP_095301558.1">
    <property type="nucleotide sequence ID" value="NZ_CADEPK010000360.1"/>
</dbReference>
<reference evidence="1 2" key="1">
    <citation type="submission" date="2023-07" db="EMBL/GenBank/DDBJ databases">
        <title>Genomic Encyclopedia of Type Strains, Phase IV (KMG-IV): sequencing the most valuable type-strain genomes for metagenomic binning, comparative biology and taxonomic classification.</title>
        <authorList>
            <person name="Goeker M."/>
        </authorList>
    </citation>
    <scope>NUCLEOTIDE SEQUENCE [LARGE SCALE GENOMIC DNA]</scope>
    <source>
        <strain evidence="1 2">DSM 17723</strain>
    </source>
</reference>
<dbReference type="EMBL" id="JAUSTZ010000006">
    <property type="protein sequence ID" value="MDQ0226772.1"/>
    <property type="molecule type" value="Genomic_DNA"/>
</dbReference>
<evidence type="ECO:0000313" key="1">
    <source>
        <dbReference type="EMBL" id="MDQ0226772.1"/>
    </source>
</evidence>
<keyword evidence="1" id="KW-0167">Capsid protein</keyword>
<gene>
    <name evidence="1" type="ORF">J2S02_003117</name>
</gene>
<dbReference type="Pfam" id="PF11007">
    <property type="entry name" value="CotJA"/>
    <property type="match status" value="1"/>
</dbReference>
<name>A0ABT9Z3G3_9BACI</name>